<sequence length="28" mass="3291">MRKKRIGGREGKIYPRNKREPATSEGFQ</sequence>
<evidence type="ECO:0000313" key="2">
    <source>
        <dbReference type="EMBL" id="BBG92446.1"/>
    </source>
</evidence>
<reference evidence="2" key="1">
    <citation type="journal article" date="2019" name="Science">
        <title>Mutation of a bHLH transcription factor allowed almond domestication.</title>
        <authorList>
            <person name="Sanchez-Perez R."/>
            <person name="Pavan S."/>
            <person name="Mazzeo R."/>
            <person name="Moldovan C."/>
            <person name="Aiese Cigliano R."/>
            <person name="Del Cueto J."/>
            <person name="Ricciardi F."/>
            <person name="Lotti C."/>
            <person name="Ricciardi L."/>
            <person name="Dicenta F."/>
            <person name="Lopez-Marques R.L."/>
            <person name="Lindberg Moller B."/>
        </authorList>
    </citation>
    <scope>NUCLEOTIDE SEQUENCE</scope>
</reference>
<dbReference type="AlphaFoldDB" id="A0A4Y1QKN0"/>
<proteinExistence type="predicted"/>
<name>A0A4Y1QKN0_PRUDU</name>
<feature type="region of interest" description="Disordered" evidence="1">
    <location>
        <begin position="1"/>
        <end position="28"/>
    </location>
</feature>
<evidence type="ECO:0000256" key="1">
    <source>
        <dbReference type="SAM" id="MobiDB-lite"/>
    </source>
</evidence>
<organism evidence="2">
    <name type="scientific">Prunus dulcis</name>
    <name type="common">Almond</name>
    <name type="synonym">Amygdalus dulcis</name>
    <dbReference type="NCBI Taxonomy" id="3755"/>
    <lineage>
        <taxon>Eukaryota</taxon>
        <taxon>Viridiplantae</taxon>
        <taxon>Streptophyta</taxon>
        <taxon>Embryophyta</taxon>
        <taxon>Tracheophyta</taxon>
        <taxon>Spermatophyta</taxon>
        <taxon>Magnoliopsida</taxon>
        <taxon>eudicotyledons</taxon>
        <taxon>Gunneridae</taxon>
        <taxon>Pentapetalae</taxon>
        <taxon>rosids</taxon>
        <taxon>fabids</taxon>
        <taxon>Rosales</taxon>
        <taxon>Rosaceae</taxon>
        <taxon>Amygdaloideae</taxon>
        <taxon>Amygdaleae</taxon>
        <taxon>Prunus</taxon>
    </lineage>
</organism>
<gene>
    <name evidence="2" type="ORF">Prudu_000192</name>
</gene>
<feature type="compositionally biased region" description="Basic and acidic residues" evidence="1">
    <location>
        <begin position="7"/>
        <end position="22"/>
    </location>
</feature>
<accession>A0A4Y1QKN0</accession>
<dbReference type="EMBL" id="AP019297">
    <property type="protein sequence ID" value="BBG92446.1"/>
    <property type="molecule type" value="Genomic_DNA"/>
</dbReference>
<protein>
    <submittedName>
        <fullName evidence="2">Uncharacterized protein</fullName>
    </submittedName>
</protein>